<name>A0A1M4ZS26_9BACT</name>
<evidence type="ECO:0000313" key="5">
    <source>
        <dbReference type="Proteomes" id="UP000184164"/>
    </source>
</evidence>
<feature type="domain" description="Apiosidase-like catalytic" evidence="2">
    <location>
        <begin position="140"/>
        <end position="472"/>
    </location>
</feature>
<dbReference type="Pfam" id="PF16586">
    <property type="entry name" value="DUF5060"/>
    <property type="match status" value="1"/>
</dbReference>
<feature type="domain" description="Putative collagen-binding" evidence="1">
    <location>
        <begin position="509"/>
        <end position="574"/>
    </location>
</feature>
<proteinExistence type="predicted"/>
<dbReference type="RefSeq" id="WP_217651582.1">
    <property type="nucleotide sequence ID" value="NZ_FQUM01000004.1"/>
</dbReference>
<reference evidence="4 5" key="1">
    <citation type="submission" date="2016-11" db="EMBL/GenBank/DDBJ databases">
        <authorList>
            <person name="Jaros S."/>
            <person name="Januszkiewicz K."/>
            <person name="Wedrychowicz H."/>
        </authorList>
    </citation>
    <scope>NUCLEOTIDE SEQUENCE [LARGE SCALE GENOMIC DNA]</scope>
    <source>
        <strain evidence="4 5">DSM 26910</strain>
    </source>
</reference>
<dbReference type="InterPro" id="IPR013783">
    <property type="entry name" value="Ig-like_fold"/>
</dbReference>
<keyword evidence="5" id="KW-1185">Reference proteome</keyword>
<dbReference type="PANTHER" id="PTHR37836:SF2">
    <property type="entry name" value="DUF4038 DOMAIN-CONTAINING PROTEIN"/>
    <property type="match status" value="1"/>
</dbReference>
<dbReference type="Gene3D" id="2.60.40.10">
    <property type="entry name" value="Immunoglobulins"/>
    <property type="match status" value="1"/>
</dbReference>
<dbReference type="PANTHER" id="PTHR37836">
    <property type="entry name" value="LMO1036 PROTEIN"/>
    <property type="match status" value="1"/>
</dbReference>
<evidence type="ECO:0000259" key="2">
    <source>
        <dbReference type="Pfam" id="PF13204"/>
    </source>
</evidence>
<protein>
    <submittedName>
        <fullName evidence="4">Putative collagen-binding domain of a collagenase</fullName>
    </submittedName>
</protein>
<dbReference type="Pfam" id="PF12904">
    <property type="entry name" value="Collagen_bind_2"/>
    <property type="match status" value="1"/>
</dbReference>
<evidence type="ECO:0000259" key="3">
    <source>
        <dbReference type="Pfam" id="PF16586"/>
    </source>
</evidence>
<evidence type="ECO:0000313" key="4">
    <source>
        <dbReference type="EMBL" id="SHF20597.1"/>
    </source>
</evidence>
<dbReference type="Proteomes" id="UP000184164">
    <property type="component" value="Unassembled WGS sequence"/>
</dbReference>
<dbReference type="InterPro" id="IPR024749">
    <property type="entry name" value="Collagen-bd_put"/>
</dbReference>
<dbReference type="EMBL" id="FQUM01000004">
    <property type="protein sequence ID" value="SHF20597.1"/>
    <property type="molecule type" value="Genomic_DNA"/>
</dbReference>
<dbReference type="Pfam" id="PF13204">
    <property type="entry name" value="Apiosidase"/>
    <property type="match status" value="1"/>
</dbReference>
<dbReference type="InterPro" id="IPR025277">
    <property type="entry name" value="Apiosidase-like_cat_dom"/>
</dbReference>
<dbReference type="Gene3D" id="3.20.20.80">
    <property type="entry name" value="Glycosidases"/>
    <property type="match status" value="1"/>
</dbReference>
<dbReference type="STRING" id="1484053.SAMN05444274_10437"/>
<sequence>MELKKELQLFIVLGILTVFSGVHCASARNFSGGSDETPFTVFEIADVVLTAEKSYEWFDFPVEATFIHSETGNKIRLKGFWDGENNWVLRFSPTLAGEWVYSTESADSGLDKKEGKFFAETPTPDQLAYNPNYHGRIEISENGRYFVYSDGTPFFLLGDTDWANNTLRCGLGEDGDGPFFQYLQDRKSKGFTTILMKFMRGTGDTQDIDCQENEGGFPFNTLAEKKLNPEFFKYLDLRMDEIWNAGLVTAMPAAWFGKRKCFMELEWAKRLVAYLMTRYGAYSGLFAAGGEYQYAFRDCGWDFDSYNQIGEVAQRHNSYNKPISLHPSSNITRFPENHNTQSSRAYHNSSWLDHNWIQSGQRVTELFNAAGRSLELYALTPVKPVFLSEGYYERYMDTLHVYHSRWQPWSALLNGSAGYGYGAWGVWQFSDPFHPVEKMTDFSLPWWEAIAYGGGSQMEYVRRFFDKYEWWKLVPGRHFLRVNGDENILPTDIDITPPHMALIPGELYVCYIPRENSSNAIEITEIQYGKYKGCWYNPRSGVFINLDTEEIKEPEFALPDRPAPEDEDWVFVLQLVQ</sequence>
<feature type="domain" description="DUF5060" evidence="3">
    <location>
        <begin position="43"/>
        <end position="105"/>
    </location>
</feature>
<dbReference type="InterPro" id="IPR032260">
    <property type="entry name" value="DUF5060"/>
</dbReference>
<organism evidence="4 5">
    <name type="scientific">Mariniphaga anaerophila</name>
    <dbReference type="NCBI Taxonomy" id="1484053"/>
    <lineage>
        <taxon>Bacteria</taxon>
        <taxon>Pseudomonadati</taxon>
        <taxon>Bacteroidota</taxon>
        <taxon>Bacteroidia</taxon>
        <taxon>Marinilabiliales</taxon>
        <taxon>Prolixibacteraceae</taxon>
        <taxon>Mariniphaga</taxon>
    </lineage>
</organism>
<accession>A0A1M4ZS26</accession>
<evidence type="ECO:0000259" key="1">
    <source>
        <dbReference type="Pfam" id="PF12904"/>
    </source>
</evidence>
<gene>
    <name evidence="4" type="ORF">SAMN05444274_10437</name>
</gene>
<dbReference type="AlphaFoldDB" id="A0A1M4ZS26"/>